<dbReference type="Proteomes" id="UP000032266">
    <property type="component" value="Chromosome"/>
</dbReference>
<organism evidence="1 2">
    <name type="scientific">Gynuella sunshinyii YC6258</name>
    <dbReference type="NCBI Taxonomy" id="1445510"/>
    <lineage>
        <taxon>Bacteria</taxon>
        <taxon>Pseudomonadati</taxon>
        <taxon>Pseudomonadota</taxon>
        <taxon>Gammaproteobacteria</taxon>
        <taxon>Oceanospirillales</taxon>
        <taxon>Saccharospirillaceae</taxon>
        <taxon>Gynuella</taxon>
    </lineage>
</organism>
<keyword evidence="2" id="KW-1185">Reference proteome</keyword>
<dbReference type="STRING" id="1445510.YC6258_02193"/>
<reference evidence="1 2" key="1">
    <citation type="submission" date="2014-01" db="EMBL/GenBank/DDBJ databases">
        <title>Full genme sequencing of cellulolytic bacterium Gynuella sunshinyii YC6258T gen. nov., sp. nov.</title>
        <authorList>
            <person name="Khan H."/>
            <person name="Chung E.J."/>
            <person name="Chung Y.R."/>
        </authorList>
    </citation>
    <scope>NUCLEOTIDE SEQUENCE [LARGE SCALE GENOMIC DNA]</scope>
    <source>
        <strain evidence="1 2">YC6258</strain>
    </source>
</reference>
<protein>
    <submittedName>
        <fullName evidence="1">Uncharacterized protein</fullName>
    </submittedName>
</protein>
<accession>A0A0C5VIZ9</accession>
<evidence type="ECO:0000313" key="2">
    <source>
        <dbReference type="Proteomes" id="UP000032266"/>
    </source>
</evidence>
<dbReference type="Pfam" id="PF19268">
    <property type="entry name" value="CIS_TMP"/>
    <property type="match status" value="1"/>
</dbReference>
<sequence length="1031" mass="116584">MTTRISHLSLALHYLQRPACADDLEATLSRLVRQAMTTLTATAGTTITRLPEVQVDLPCIDATAFMRHPDNYFAVYLLPALRLQLEQITRGQFTLAGNGRSGQHRDAVSALKLQHYLRDDIALGFADFCAGLQKWLSRPNGAVILHDWLRQPRVFQRFRRQFEANRSNAQTMDILIRLFPAGMARALMTTARADDDSREIFWSLAQLMLNQPVGERQSDSWKQAASILSLIREAGLPLTQAQRQSLLRGLIQPTHSGKLKIWLAVADTQSVNPQMLQQLIQMVAQDHPDSVATAQILEAEADTSATDVSSLIRILTEQLAALNQLERLSLSDDLMGYGRIISCINKLSRQPHGLPVDWRLRLQLHSTHAWSMQTAATLALQWLDREAEQTERLPNLSPLLSLSGLPVSTLLYLRRSRARLRHSGSVATIIRELKTQLSSLTGPVHFDPDDRHWHPIQQALSNIQQAGADLEARLTLALSLSTRLVQLPMDTHLNILNWLRCPDDQRYVQALLESLRELGLTALAEDEQSRSTQQQPHHHISAGWLKQRLKTLDASIRQAGELVGQLVTTPDNGDTSENKFSSATSSLAITRHLTALGLCRRWMLVTLSEQADTSSLDLKNQSIQAVTMVLDRFYAQLPVSTSDLLRLQNWRFELGDSIAEQVSQSLPTVIQKQHGADFSDQKNIIRRLTQLKKQLRELTVLSSRHVIRRQLLSTCLLLRQWLRVCQHQPQPDLRQWLIPLLHDTHRLLQQCSQPHESGQDRLALSAILSLLQPSQTWQPGRLADHCDRLLLSLTGDNDDSSDVPFVDLLTEQDLTTEPQLQRLLTATRSVTRRQRQVFSQADFSAVTNPLKQQVQHLSLLSESGPRVMSDAGLSILWPFLQPLFQHLELLDPEHQWRNQSTQQKAMDLLMCLYGHDTPGNIPVCANLLTGRDADMPYAPGVLNVQEQDHCEHLLTRVIQQWPVLRQMSNQGFRNLFLHRPGTLETHEHGYTLEIAPMPQDALLLKLTWGLGIVRLPWLPNCLLDIHWNSGL</sequence>
<proteinExistence type="predicted"/>
<dbReference type="HOGENOM" id="CLU_294203_0_0_6"/>
<dbReference type="KEGG" id="gsn:YC6258_02193"/>
<name>A0A0C5VIZ9_9GAMM</name>
<dbReference type="OrthoDB" id="499748at2"/>
<dbReference type="EMBL" id="CP007142">
    <property type="protein sequence ID" value="AJQ94231.1"/>
    <property type="molecule type" value="Genomic_DNA"/>
</dbReference>
<evidence type="ECO:0000313" key="1">
    <source>
        <dbReference type="EMBL" id="AJQ94231.1"/>
    </source>
</evidence>
<dbReference type="RefSeq" id="WP_044616801.1">
    <property type="nucleotide sequence ID" value="NZ_CP007142.1"/>
</dbReference>
<dbReference type="AlphaFoldDB" id="A0A0C5VIZ9"/>
<dbReference type="InterPro" id="IPR045538">
    <property type="entry name" value="CIS_TMP"/>
</dbReference>
<gene>
    <name evidence="1" type="ORF">YC6258_02193</name>
</gene>